<name>A0A226DKA0_FOLCA</name>
<feature type="region of interest" description="Disordered" evidence="4">
    <location>
        <begin position="57"/>
        <end position="81"/>
    </location>
</feature>
<dbReference type="Proteomes" id="UP000198287">
    <property type="component" value="Unassembled WGS sequence"/>
</dbReference>
<keyword evidence="3" id="KW-0539">Nucleus</keyword>
<dbReference type="GO" id="GO:0044613">
    <property type="term" value="C:nuclear pore central transport channel"/>
    <property type="evidence" value="ECO:0007669"/>
    <property type="project" value="TreeGrafter"/>
</dbReference>
<evidence type="ECO:0000313" key="7">
    <source>
        <dbReference type="Proteomes" id="UP000198287"/>
    </source>
</evidence>
<dbReference type="EMBL" id="LNIX01000017">
    <property type="protein sequence ID" value="OXA45653.1"/>
    <property type="molecule type" value="Genomic_DNA"/>
</dbReference>
<evidence type="ECO:0000256" key="1">
    <source>
        <dbReference type="ARBA" id="ARBA00004123"/>
    </source>
</evidence>
<dbReference type="OrthoDB" id="6162375at2759"/>
<dbReference type="PANTHER" id="PTHR13000:SF0">
    <property type="entry name" value="NUCLEOPORIN P54"/>
    <property type="match status" value="1"/>
</dbReference>
<evidence type="ECO:0000259" key="5">
    <source>
        <dbReference type="Pfam" id="PF13874"/>
    </source>
</evidence>
<comment type="caution">
    <text evidence="6">The sequence shown here is derived from an EMBL/GenBank/DDBJ whole genome shotgun (WGS) entry which is preliminary data.</text>
</comment>
<evidence type="ECO:0000256" key="4">
    <source>
        <dbReference type="SAM" id="MobiDB-lite"/>
    </source>
</evidence>
<evidence type="ECO:0000256" key="2">
    <source>
        <dbReference type="ARBA" id="ARBA00022448"/>
    </source>
</evidence>
<dbReference type="AlphaFoldDB" id="A0A226DKA0"/>
<dbReference type="GO" id="GO:0036228">
    <property type="term" value="P:protein localization to nuclear inner membrane"/>
    <property type="evidence" value="ECO:0007669"/>
    <property type="project" value="TreeGrafter"/>
</dbReference>
<dbReference type="InterPro" id="IPR025712">
    <property type="entry name" value="Nup54_alpha-helical_dom"/>
</dbReference>
<dbReference type="Gene3D" id="1.20.5.170">
    <property type="match status" value="1"/>
</dbReference>
<dbReference type="STRING" id="158441.A0A226DKA0"/>
<accession>A0A226DKA0</accession>
<evidence type="ECO:0000313" key="6">
    <source>
        <dbReference type="EMBL" id="OXA45653.1"/>
    </source>
</evidence>
<evidence type="ECO:0000256" key="3">
    <source>
        <dbReference type="ARBA" id="ARBA00023242"/>
    </source>
</evidence>
<dbReference type="GO" id="GO:0006607">
    <property type="term" value="P:NLS-bearing protein import into nucleus"/>
    <property type="evidence" value="ECO:0007669"/>
    <property type="project" value="TreeGrafter"/>
</dbReference>
<dbReference type="GO" id="GO:0006999">
    <property type="term" value="P:nuclear pore organization"/>
    <property type="evidence" value="ECO:0007669"/>
    <property type="project" value="TreeGrafter"/>
</dbReference>
<feature type="region of interest" description="Disordered" evidence="4">
    <location>
        <begin position="1"/>
        <end position="30"/>
    </location>
</feature>
<dbReference type="OMA" id="RCALDHI"/>
<dbReference type="Pfam" id="PF13874">
    <property type="entry name" value="Nup54"/>
    <property type="match status" value="1"/>
</dbReference>
<gene>
    <name evidence="6" type="ORF">Fcan01_19611</name>
</gene>
<keyword evidence="2" id="KW-0813">Transport</keyword>
<keyword evidence="7" id="KW-1185">Reference proteome</keyword>
<organism evidence="6 7">
    <name type="scientific">Folsomia candida</name>
    <name type="common">Springtail</name>
    <dbReference type="NCBI Taxonomy" id="158441"/>
    <lineage>
        <taxon>Eukaryota</taxon>
        <taxon>Metazoa</taxon>
        <taxon>Ecdysozoa</taxon>
        <taxon>Arthropoda</taxon>
        <taxon>Hexapoda</taxon>
        <taxon>Collembola</taxon>
        <taxon>Entomobryomorpha</taxon>
        <taxon>Isotomoidea</taxon>
        <taxon>Isotomidae</taxon>
        <taxon>Proisotominae</taxon>
        <taxon>Folsomia</taxon>
    </lineage>
</organism>
<dbReference type="GO" id="GO:0017056">
    <property type="term" value="F:structural constituent of nuclear pore"/>
    <property type="evidence" value="ECO:0007669"/>
    <property type="project" value="TreeGrafter"/>
</dbReference>
<protein>
    <submittedName>
        <fullName evidence="6">Nucleoporin p54</fullName>
    </submittedName>
</protein>
<dbReference type="PANTHER" id="PTHR13000">
    <property type="entry name" value="NUCLEOPORIN P54"/>
    <property type="match status" value="1"/>
</dbReference>
<feature type="domain" description="Nucleoporin Nup54 alpha-helical" evidence="5">
    <location>
        <begin position="298"/>
        <end position="436"/>
    </location>
</feature>
<feature type="compositionally biased region" description="Low complexity" evidence="4">
    <location>
        <begin position="16"/>
        <end position="30"/>
    </location>
</feature>
<comment type="subcellular location">
    <subcellularLocation>
        <location evidence="1">Nucleus</location>
    </subcellularLocation>
</comment>
<dbReference type="InterPro" id="IPR024864">
    <property type="entry name" value="Nup54/Nup57/Nup44"/>
</dbReference>
<sequence>MAAPAPSIFGTPPVQPSAFTFGTTTPAATTQPTFGLPTLQNTVFGSTPKPAASSFTFPSFSTPSQPATTSIFGQPPQQQQPQLASFTLGQTPPTFQLGQAQTVQLQQQQQQQQQQIDEAQAFQDSVFKCHKFGDERDCTLASLNYLQACMGAGKGYYSQTQPPVPYTQQNPYYRYKAVGYAFMYTDSNEDGMVVINFKKPQDKVTTEESSIITSIQQLLNRPNILIRFSGTKAVSEEATVAIVFAEDRNTLRRVPATDMSAALCQPHLKTQLENLGVTNVSPKVKPSPEQLKRYLENPPDGIDPRVWSRAQEDNPDSNLMIPIPLVGVDALKSRIEWQEKETLQHHVRLNFIGEEVGSLLNRHANLSAELLQMKRKHILLSHRLISVICRQELMRKQGTSLSQEEDTLRRTLEEMDIELNSPTKYKGRLNELLSQIRLHKSAESRASPRYNVDSGSLISVKDFMAVQQNSVKHLVNTIKSDQEHVKDMYDAVTTTYKLSQ</sequence>
<proteinExistence type="predicted"/>
<reference evidence="6 7" key="1">
    <citation type="submission" date="2015-12" db="EMBL/GenBank/DDBJ databases">
        <title>The genome of Folsomia candida.</title>
        <authorList>
            <person name="Faddeeva A."/>
            <person name="Derks M.F."/>
            <person name="Anvar Y."/>
            <person name="Smit S."/>
            <person name="Van Straalen N."/>
            <person name="Roelofs D."/>
        </authorList>
    </citation>
    <scope>NUCLEOTIDE SEQUENCE [LARGE SCALE GENOMIC DNA]</scope>
    <source>
        <strain evidence="6 7">VU population</strain>
        <tissue evidence="6">Whole body</tissue>
    </source>
</reference>
<dbReference type="Gene3D" id="1.20.5.490">
    <property type="entry name" value="Single helix bin"/>
    <property type="match status" value="1"/>
</dbReference>